<feature type="chain" id="PRO_5041924367" description="OmpA-like domain-containing protein" evidence="1">
    <location>
        <begin position="39"/>
        <end position="166"/>
    </location>
</feature>
<organism evidence="2 3">
    <name type="scientific">Burkholderia cepacia</name>
    <name type="common">Pseudomonas cepacia</name>
    <dbReference type="NCBI Taxonomy" id="292"/>
    <lineage>
        <taxon>Bacteria</taxon>
        <taxon>Pseudomonadati</taxon>
        <taxon>Pseudomonadota</taxon>
        <taxon>Betaproteobacteria</taxon>
        <taxon>Burkholderiales</taxon>
        <taxon>Burkholderiaceae</taxon>
        <taxon>Burkholderia</taxon>
        <taxon>Burkholderia cepacia complex</taxon>
    </lineage>
</organism>
<evidence type="ECO:0000313" key="2">
    <source>
        <dbReference type="EMBL" id="SPV18349.1"/>
    </source>
</evidence>
<dbReference type="Gene3D" id="3.30.1330.60">
    <property type="entry name" value="OmpA-like domain"/>
    <property type="match status" value="1"/>
</dbReference>
<dbReference type="SUPFAM" id="SSF103088">
    <property type="entry name" value="OmpA-like"/>
    <property type="match status" value="1"/>
</dbReference>
<sequence>MRVSSFKNANSAAGTISMASKLLTAAALALSCAQAAFACDGASNMPAHYIDIVFDADSSAISPTELSRLSAWSSDMHKRFPIIDTVWLIGLAERTENNAQQLATQRAENVMAVLDRHSIRGEKSALAGKIFKPDEFGQSGRRVEVNVSPGCPNHCCPNLNPIPRAQ</sequence>
<dbReference type="Proteomes" id="UP000250416">
    <property type="component" value="Unassembled WGS sequence"/>
</dbReference>
<dbReference type="AlphaFoldDB" id="A0AAE8NDQ5"/>
<gene>
    <name evidence="2" type="ORF">NCTC10661_02680</name>
</gene>
<dbReference type="InterPro" id="IPR036737">
    <property type="entry name" value="OmpA-like_sf"/>
</dbReference>
<proteinExistence type="predicted"/>
<accession>A0AAE8NDQ5</accession>
<evidence type="ECO:0008006" key="4">
    <source>
        <dbReference type="Google" id="ProtNLM"/>
    </source>
</evidence>
<comment type="caution">
    <text evidence="2">The sequence shown here is derived from an EMBL/GenBank/DDBJ whole genome shotgun (WGS) entry which is preliminary data.</text>
</comment>
<reference evidence="2 3" key="1">
    <citation type="submission" date="2018-06" db="EMBL/GenBank/DDBJ databases">
        <authorList>
            <consortium name="Pathogen Informatics"/>
            <person name="Doyle S."/>
        </authorList>
    </citation>
    <scope>NUCLEOTIDE SEQUENCE [LARGE SCALE GENOMIC DNA]</scope>
    <source>
        <strain evidence="2 3">NCTC10661</strain>
    </source>
</reference>
<name>A0AAE8NDQ5_BURCE</name>
<dbReference type="EMBL" id="UARD01000012">
    <property type="protein sequence ID" value="SPV18349.1"/>
    <property type="molecule type" value="Genomic_DNA"/>
</dbReference>
<dbReference type="PROSITE" id="PS51257">
    <property type="entry name" value="PROKAR_LIPOPROTEIN"/>
    <property type="match status" value="1"/>
</dbReference>
<keyword evidence="1" id="KW-0732">Signal</keyword>
<feature type="signal peptide" evidence="1">
    <location>
        <begin position="1"/>
        <end position="38"/>
    </location>
</feature>
<evidence type="ECO:0000313" key="3">
    <source>
        <dbReference type="Proteomes" id="UP000250416"/>
    </source>
</evidence>
<evidence type="ECO:0000256" key="1">
    <source>
        <dbReference type="SAM" id="SignalP"/>
    </source>
</evidence>
<protein>
    <recommendedName>
        <fullName evidence="4">OmpA-like domain-containing protein</fullName>
    </recommendedName>
</protein>